<evidence type="ECO:0000256" key="4">
    <source>
        <dbReference type="HAMAP-Rule" id="MF_00434"/>
    </source>
</evidence>
<evidence type="ECO:0000256" key="1">
    <source>
        <dbReference type="ARBA" id="ARBA00001554"/>
    </source>
</evidence>
<keyword evidence="6" id="KW-1185">Reference proteome</keyword>
<evidence type="ECO:0000256" key="2">
    <source>
        <dbReference type="ARBA" id="ARBA00006472"/>
    </source>
</evidence>
<proteinExistence type="inferred from homology"/>
<comment type="caution">
    <text evidence="5">The sequence shown here is derived from an EMBL/GenBank/DDBJ whole genome shotgun (WGS) entry which is preliminary data.</text>
</comment>
<evidence type="ECO:0000313" key="6">
    <source>
        <dbReference type="Proteomes" id="UP001156140"/>
    </source>
</evidence>
<name>A0AA41QPB2_9HYPH</name>
<sequence length="95" mass="10482">MADLIPDAERIAALAQMPWTYDEAGKAISRSFKFANFSEAFGFMARVALLAEKAGHHPDWSNSYNRVDITLSTHDAGGVTRNDLDLARKIDALVE</sequence>
<evidence type="ECO:0000256" key="3">
    <source>
        <dbReference type="ARBA" id="ARBA00023239"/>
    </source>
</evidence>
<evidence type="ECO:0000313" key="5">
    <source>
        <dbReference type="EMBL" id="MCI0128284.1"/>
    </source>
</evidence>
<dbReference type="PANTHER" id="PTHR12599:SF0">
    <property type="entry name" value="PTERIN-4-ALPHA-CARBINOLAMINE DEHYDRATASE"/>
    <property type="match status" value="1"/>
</dbReference>
<dbReference type="GO" id="GO:0008124">
    <property type="term" value="F:4-alpha-hydroxytetrahydrobiopterin dehydratase activity"/>
    <property type="evidence" value="ECO:0007669"/>
    <property type="project" value="UniProtKB-UniRule"/>
</dbReference>
<gene>
    <name evidence="5" type="ORF">ML536_15750</name>
</gene>
<keyword evidence="3 4" id="KW-0456">Lyase</keyword>
<dbReference type="Gene3D" id="3.30.1360.20">
    <property type="entry name" value="Transcriptional coactivator/pterin dehydratase"/>
    <property type="match status" value="1"/>
</dbReference>
<dbReference type="RefSeq" id="WP_035034058.1">
    <property type="nucleotide sequence ID" value="NZ_CP068983.1"/>
</dbReference>
<dbReference type="AlphaFoldDB" id="A0AA41QPB2"/>
<dbReference type="HAMAP" id="MF_00434">
    <property type="entry name" value="Pterin_4_alpha"/>
    <property type="match status" value="1"/>
</dbReference>
<organism evidence="5 6">
    <name type="scientific">Paradevosia shaoguanensis</name>
    <dbReference type="NCBI Taxonomy" id="1335043"/>
    <lineage>
        <taxon>Bacteria</taxon>
        <taxon>Pseudomonadati</taxon>
        <taxon>Pseudomonadota</taxon>
        <taxon>Alphaproteobacteria</taxon>
        <taxon>Hyphomicrobiales</taxon>
        <taxon>Devosiaceae</taxon>
        <taxon>Paradevosia</taxon>
    </lineage>
</organism>
<dbReference type="CDD" id="cd00914">
    <property type="entry name" value="PCD_DCoH_subfamily_b"/>
    <property type="match status" value="1"/>
</dbReference>
<comment type="similarity">
    <text evidence="2 4">Belongs to the pterin-4-alpha-carbinolamine dehydratase family.</text>
</comment>
<dbReference type="EC" id="4.2.1.96" evidence="4"/>
<dbReference type="NCBIfam" id="NF002017">
    <property type="entry name" value="PRK00823.1-2"/>
    <property type="match status" value="1"/>
</dbReference>
<dbReference type="EMBL" id="JALAZD010000002">
    <property type="protein sequence ID" value="MCI0128284.1"/>
    <property type="molecule type" value="Genomic_DNA"/>
</dbReference>
<dbReference type="InterPro" id="IPR036428">
    <property type="entry name" value="PCD_sf"/>
</dbReference>
<accession>A0AA41QPB2</accession>
<dbReference type="GO" id="GO:0006729">
    <property type="term" value="P:tetrahydrobiopterin biosynthetic process"/>
    <property type="evidence" value="ECO:0007669"/>
    <property type="project" value="InterPro"/>
</dbReference>
<dbReference type="Pfam" id="PF01329">
    <property type="entry name" value="Pterin_4a"/>
    <property type="match status" value="1"/>
</dbReference>
<protein>
    <recommendedName>
        <fullName evidence="4">Putative pterin-4-alpha-carbinolamine dehydratase</fullName>
        <shortName evidence="4">PHS</shortName>
        <ecNumber evidence="4">4.2.1.96</ecNumber>
    </recommendedName>
    <alternativeName>
        <fullName evidence="4">4-alpha-hydroxy-tetrahydropterin dehydratase</fullName>
    </alternativeName>
    <alternativeName>
        <fullName evidence="4">Pterin carbinolamine dehydratase</fullName>
        <shortName evidence="4">PCD</shortName>
    </alternativeName>
</protein>
<dbReference type="Proteomes" id="UP001156140">
    <property type="component" value="Unassembled WGS sequence"/>
</dbReference>
<dbReference type="NCBIfam" id="NF002018">
    <property type="entry name" value="PRK00823.1-3"/>
    <property type="match status" value="1"/>
</dbReference>
<comment type="catalytic activity">
    <reaction evidence="1 4">
        <text>(4aS,6R)-4a-hydroxy-L-erythro-5,6,7,8-tetrahydrobiopterin = (6R)-L-erythro-6,7-dihydrobiopterin + H2O</text>
        <dbReference type="Rhea" id="RHEA:11920"/>
        <dbReference type="ChEBI" id="CHEBI:15377"/>
        <dbReference type="ChEBI" id="CHEBI:15642"/>
        <dbReference type="ChEBI" id="CHEBI:43120"/>
        <dbReference type="EC" id="4.2.1.96"/>
    </reaction>
</comment>
<dbReference type="PANTHER" id="PTHR12599">
    <property type="entry name" value="PTERIN-4-ALPHA-CARBINOLAMINE DEHYDRATASE"/>
    <property type="match status" value="1"/>
</dbReference>
<dbReference type="SUPFAM" id="SSF55248">
    <property type="entry name" value="PCD-like"/>
    <property type="match status" value="1"/>
</dbReference>
<dbReference type="InterPro" id="IPR001533">
    <property type="entry name" value="Pterin_deHydtase"/>
</dbReference>
<reference evidence="5" key="1">
    <citation type="submission" date="2022-03" db="EMBL/GenBank/DDBJ databases">
        <title>The complete genome sequence of a Methyloterrigena soli.</title>
        <authorList>
            <person name="Zi Z."/>
        </authorList>
    </citation>
    <scope>NUCLEOTIDE SEQUENCE</scope>
    <source>
        <strain evidence="5">M48</strain>
    </source>
</reference>